<keyword evidence="7" id="KW-1133">Transmembrane helix</keyword>
<evidence type="ECO:0000256" key="2">
    <source>
        <dbReference type="ARBA" id="ARBA00022692"/>
    </source>
</evidence>
<evidence type="ECO:0000256" key="10">
    <source>
        <dbReference type="PROSITE-ProRule" id="PRU00043"/>
    </source>
</evidence>
<dbReference type="PANTHER" id="PTHR24027:SF422">
    <property type="entry name" value="CADHERIN DOMAIN-CONTAINING PROTEIN"/>
    <property type="match status" value="1"/>
</dbReference>
<feature type="domain" description="Cadherin" evidence="12">
    <location>
        <begin position="748"/>
        <end position="869"/>
    </location>
</feature>
<organism evidence="15">
    <name type="scientific">Rodentolepis nana</name>
    <name type="common">Dwarf tapeworm</name>
    <name type="synonym">Hymenolepis nana</name>
    <dbReference type="NCBI Taxonomy" id="102285"/>
    <lineage>
        <taxon>Eukaryota</taxon>
        <taxon>Metazoa</taxon>
        <taxon>Spiralia</taxon>
        <taxon>Lophotrochozoa</taxon>
        <taxon>Platyhelminthes</taxon>
        <taxon>Cestoda</taxon>
        <taxon>Eucestoda</taxon>
        <taxon>Cyclophyllidea</taxon>
        <taxon>Hymenolepididae</taxon>
        <taxon>Rodentolepis</taxon>
    </lineage>
</organism>
<dbReference type="InterPro" id="IPR015919">
    <property type="entry name" value="Cadherin-like_sf"/>
</dbReference>
<dbReference type="GO" id="GO:0008013">
    <property type="term" value="F:beta-catenin binding"/>
    <property type="evidence" value="ECO:0007669"/>
    <property type="project" value="TreeGrafter"/>
</dbReference>
<keyword evidence="5 10" id="KW-0106">Calcium</keyword>
<dbReference type="Pfam" id="PF00028">
    <property type="entry name" value="Cadherin"/>
    <property type="match status" value="4"/>
</dbReference>
<feature type="domain" description="Cadherin" evidence="12">
    <location>
        <begin position="454"/>
        <end position="612"/>
    </location>
</feature>
<reference evidence="13 14" key="2">
    <citation type="submission" date="2018-11" db="EMBL/GenBank/DDBJ databases">
        <authorList>
            <consortium name="Pathogen Informatics"/>
        </authorList>
    </citation>
    <scope>NUCLEOTIDE SEQUENCE [LARGE SCALE GENOMIC DNA]</scope>
</reference>
<sequence>MKHSFINLRLLIVLSLQLIVSIDGKGFHKRSSLETLHAELSVVEEQSVDSFSENLDAVALQALERAGIRFSDIKAIQITLLEPNPYFRICPNEALNSTFLCLKKRIDREMLCPTEGICCPRFQHPGKYFDSIPSSSGEIRPDDCVISLILMVDFISAFENARQQRLLSLSIRVLDINDHAPAWKLQRSQNQMNRQSSDSNQYSSLIPVLILPIRENAKSGTKIELPEALDPDAYPENTTVNYGIESDVGGLFSLEWTGKSRTVTNFLEPKAAQDKLWLVLNKELNRDEQKTHQVKIFAVDGGAVKPKTGYLLLNITIEDVNNHPPKFKKHEDFVWVLEHSPIGSVIYRLRASDQDESDIDKLRYSLSSSVTTQIASLFVVDKRTGEIRVQGELDYEKVTSYTLSVTVTDGLHFDDAVIIIGILNINDHPPVITLHSHLTANSRYHLYDAHHRVSGSQLTIEVGENGPPDQLIATFTVTDGDDSAEARFLQTPSPIRDAFLRANDISLQDATERIKKPPRCKLNTELMEIELLSLDSRSHKARFQLRLAKKPLDREVSAKYLIRIECWDQANRFGNHILTQSNMVGYRNSFSRSTSATFTLVVTDENDSIPKFNGPLVGTIAEGQPIGTLINQISATDADDPYNMNGQAGLRYSIIGEPEITYAFKSTSSNATFAASSTDTSSWFTLDSRSGELRSAVVFDREVVAAFNLNISVTDGGEESNSSIKHNSAFTTMHITVSDVNDCQPTFDKLVYQFNISEGATPPLLIGKIQANDCDADEINRRLNYWLQQQPSNSSSAGRWFTVSRNGELYLGSKGASDGKVHDWRPLDREKEELIVLGVIARDHGQPSLTGSAQVIIRLQDINDNSPIWNFPKPNERVVNISLDASVGQRIAEVSAHIYILSC</sequence>
<dbReference type="WBParaSite" id="HNAJ_0001309901-mRNA-1">
    <property type="protein sequence ID" value="HNAJ_0001309901-mRNA-1"/>
    <property type="gene ID" value="HNAJ_0001309901"/>
</dbReference>
<keyword evidence="14" id="KW-1185">Reference proteome</keyword>
<dbReference type="PROSITE" id="PS50268">
    <property type="entry name" value="CADHERIN_2"/>
    <property type="match status" value="5"/>
</dbReference>
<keyword evidence="2" id="KW-0812">Transmembrane</keyword>
<dbReference type="InterPro" id="IPR039808">
    <property type="entry name" value="Cadherin"/>
</dbReference>
<dbReference type="InterPro" id="IPR002126">
    <property type="entry name" value="Cadherin-like_dom"/>
</dbReference>
<dbReference type="SUPFAM" id="SSF49313">
    <property type="entry name" value="Cadherin-like"/>
    <property type="match status" value="4"/>
</dbReference>
<evidence type="ECO:0000256" key="3">
    <source>
        <dbReference type="ARBA" id="ARBA00022729"/>
    </source>
</evidence>
<dbReference type="GO" id="GO:0016477">
    <property type="term" value="P:cell migration"/>
    <property type="evidence" value="ECO:0007669"/>
    <property type="project" value="TreeGrafter"/>
</dbReference>
<dbReference type="PROSITE" id="PS00232">
    <property type="entry name" value="CADHERIN_1"/>
    <property type="match status" value="2"/>
</dbReference>
<keyword evidence="4" id="KW-0677">Repeat</keyword>
<dbReference type="GO" id="GO:0007156">
    <property type="term" value="P:homophilic cell adhesion via plasma membrane adhesion molecules"/>
    <property type="evidence" value="ECO:0007669"/>
    <property type="project" value="InterPro"/>
</dbReference>
<dbReference type="Proteomes" id="UP000278807">
    <property type="component" value="Unassembled WGS sequence"/>
</dbReference>
<dbReference type="FunFam" id="2.60.40.60:FF:000002">
    <property type="entry name" value="Protocadherin alpha 2"/>
    <property type="match status" value="1"/>
</dbReference>
<dbReference type="GO" id="GO:0045296">
    <property type="term" value="F:cadherin binding"/>
    <property type="evidence" value="ECO:0007669"/>
    <property type="project" value="TreeGrafter"/>
</dbReference>
<evidence type="ECO:0000313" key="14">
    <source>
        <dbReference type="Proteomes" id="UP000278807"/>
    </source>
</evidence>
<feature type="domain" description="Cadherin" evidence="12">
    <location>
        <begin position="213"/>
        <end position="327"/>
    </location>
</feature>
<evidence type="ECO:0000256" key="5">
    <source>
        <dbReference type="ARBA" id="ARBA00022837"/>
    </source>
</evidence>
<reference evidence="15" key="1">
    <citation type="submission" date="2017-02" db="UniProtKB">
        <authorList>
            <consortium name="WormBaseParasite"/>
        </authorList>
    </citation>
    <scope>IDENTIFICATION</scope>
</reference>
<feature type="signal peptide" evidence="11">
    <location>
        <begin position="1"/>
        <end position="24"/>
    </location>
</feature>
<gene>
    <name evidence="13" type="ORF">HNAJ_LOCUS13073</name>
</gene>
<dbReference type="Gene3D" id="2.60.40.60">
    <property type="entry name" value="Cadherins"/>
    <property type="match status" value="6"/>
</dbReference>
<evidence type="ECO:0000313" key="13">
    <source>
        <dbReference type="EMBL" id="VDO14869.1"/>
    </source>
</evidence>
<dbReference type="CDD" id="cd11304">
    <property type="entry name" value="Cadherin_repeat"/>
    <property type="match status" value="5"/>
</dbReference>
<comment type="subcellular location">
    <subcellularLocation>
        <location evidence="1">Membrane</location>
        <topology evidence="1">Single-pass membrane protein</topology>
    </subcellularLocation>
</comment>
<dbReference type="STRING" id="102285.A0A0R3TZ00"/>
<evidence type="ECO:0000256" key="11">
    <source>
        <dbReference type="SAM" id="SignalP"/>
    </source>
</evidence>
<dbReference type="PANTHER" id="PTHR24027">
    <property type="entry name" value="CADHERIN-23"/>
    <property type="match status" value="1"/>
</dbReference>
<evidence type="ECO:0000313" key="15">
    <source>
        <dbReference type="WBParaSite" id="HNAJ_0001309901-mRNA-1"/>
    </source>
</evidence>
<name>A0A0R3TZ00_RODNA</name>
<feature type="domain" description="Cadherin" evidence="12">
    <location>
        <begin position="612"/>
        <end position="747"/>
    </location>
</feature>
<evidence type="ECO:0000256" key="6">
    <source>
        <dbReference type="ARBA" id="ARBA00022889"/>
    </source>
</evidence>
<evidence type="ECO:0000259" key="12">
    <source>
        <dbReference type="PROSITE" id="PS50268"/>
    </source>
</evidence>
<keyword evidence="8" id="KW-0472">Membrane</keyword>
<dbReference type="EMBL" id="UZAE01014950">
    <property type="protein sequence ID" value="VDO14869.1"/>
    <property type="molecule type" value="Genomic_DNA"/>
</dbReference>
<dbReference type="PRINTS" id="PR00205">
    <property type="entry name" value="CADHERIN"/>
</dbReference>
<proteinExistence type="predicted"/>
<evidence type="ECO:0000256" key="1">
    <source>
        <dbReference type="ARBA" id="ARBA00004167"/>
    </source>
</evidence>
<dbReference type="SMART" id="SM00112">
    <property type="entry name" value="CA"/>
    <property type="match status" value="5"/>
</dbReference>
<protein>
    <submittedName>
        <fullName evidence="15">Cadherin domain-containing protein</fullName>
    </submittedName>
</protein>
<dbReference type="InterPro" id="IPR020894">
    <property type="entry name" value="Cadherin_CS"/>
</dbReference>
<accession>A0A0R3TZ00</accession>
<keyword evidence="6" id="KW-0130">Cell adhesion</keyword>
<evidence type="ECO:0000256" key="8">
    <source>
        <dbReference type="ARBA" id="ARBA00023136"/>
    </source>
</evidence>
<dbReference type="GO" id="GO:0016342">
    <property type="term" value="C:catenin complex"/>
    <property type="evidence" value="ECO:0007669"/>
    <property type="project" value="TreeGrafter"/>
</dbReference>
<dbReference type="AlphaFoldDB" id="A0A0R3TZ00"/>
<evidence type="ECO:0000256" key="9">
    <source>
        <dbReference type="ARBA" id="ARBA00023180"/>
    </source>
</evidence>
<dbReference type="GO" id="GO:0005509">
    <property type="term" value="F:calcium ion binding"/>
    <property type="evidence" value="ECO:0007669"/>
    <property type="project" value="UniProtKB-UniRule"/>
</dbReference>
<feature type="chain" id="PRO_5043132138" evidence="11">
    <location>
        <begin position="25"/>
        <end position="903"/>
    </location>
</feature>
<feature type="domain" description="Cadherin" evidence="12">
    <location>
        <begin position="336"/>
        <end position="432"/>
    </location>
</feature>
<evidence type="ECO:0000256" key="7">
    <source>
        <dbReference type="ARBA" id="ARBA00022989"/>
    </source>
</evidence>
<evidence type="ECO:0000256" key="4">
    <source>
        <dbReference type="ARBA" id="ARBA00022737"/>
    </source>
</evidence>
<keyword evidence="9" id="KW-0325">Glycoprotein</keyword>
<dbReference type="OrthoDB" id="6252479at2759"/>
<keyword evidence="3 11" id="KW-0732">Signal</keyword>